<organism evidence="13">
    <name type="scientific">Strombidium rassoulzadegani</name>
    <dbReference type="NCBI Taxonomy" id="1082188"/>
    <lineage>
        <taxon>Eukaryota</taxon>
        <taxon>Sar</taxon>
        <taxon>Alveolata</taxon>
        <taxon>Ciliophora</taxon>
        <taxon>Intramacronucleata</taxon>
        <taxon>Spirotrichea</taxon>
        <taxon>Oligotrichia</taxon>
        <taxon>Strombidiidae</taxon>
        <taxon>Strombidium</taxon>
    </lineage>
</organism>
<dbReference type="GO" id="GO:0005634">
    <property type="term" value="C:nucleus"/>
    <property type="evidence" value="ECO:0007669"/>
    <property type="project" value="TreeGrafter"/>
</dbReference>
<dbReference type="GO" id="GO:0006166">
    <property type="term" value="P:purine ribonucleoside salvage"/>
    <property type="evidence" value="ECO:0007669"/>
    <property type="project" value="UniProtKB-KW"/>
</dbReference>
<evidence type="ECO:0000256" key="3">
    <source>
        <dbReference type="ARBA" id="ARBA00010688"/>
    </source>
</evidence>
<dbReference type="SUPFAM" id="SSF53613">
    <property type="entry name" value="Ribokinase-like"/>
    <property type="match status" value="1"/>
</dbReference>
<dbReference type="PANTHER" id="PTHR45769:SF3">
    <property type="entry name" value="ADENOSINE KINASE"/>
    <property type="match status" value="1"/>
</dbReference>
<evidence type="ECO:0000256" key="8">
    <source>
        <dbReference type="ARBA" id="ARBA00022777"/>
    </source>
</evidence>
<comment type="similarity">
    <text evidence="3 11">Belongs to the carbohydrate kinase PfkB family.</text>
</comment>
<reference evidence="13" key="1">
    <citation type="submission" date="2021-01" db="EMBL/GenBank/DDBJ databases">
        <authorList>
            <person name="Corre E."/>
            <person name="Pelletier E."/>
            <person name="Niang G."/>
            <person name="Scheremetjew M."/>
            <person name="Finn R."/>
            <person name="Kale V."/>
            <person name="Holt S."/>
            <person name="Cochrane G."/>
            <person name="Meng A."/>
            <person name="Brown T."/>
            <person name="Cohen L."/>
        </authorList>
    </citation>
    <scope>NUCLEOTIDE SEQUENCE</scope>
    <source>
        <strain evidence="13">Ras09</strain>
    </source>
</reference>
<dbReference type="GO" id="GO:0006144">
    <property type="term" value="P:purine nucleobase metabolic process"/>
    <property type="evidence" value="ECO:0007669"/>
    <property type="project" value="TreeGrafter"/>
</dbReference>
<evidence type="ECO:0000256" key="6">
    <source>
        <dbReference type="ARBA" id="ARBA00022726"/>
    </source>
</evidence>
<dbReference type="Gene3D" id="3.40.1190.20">
    <property type="match status" value="1"/>
</dbReference>
<dbReference type="GO" id="GO:0044209">
    <property type="term" value="P:AMP salvage"/>
    <property type="evidence" value="ECO:0007669"/>
    <property type="project" value="UniProtKB-UniRule"/>
</dbReference>
<evidence type="ECO:0000256" key="1">
    <source>
        <dbReference type="ARBA" id="ARBA00001946"/>
    </source>
</evidence>
<dbReference type="EC" id="2.7.1.20" evidence="4 11"/>
<evidence type="ECO:0000256" key="2">
    <source>
        <dbReference type="ARBA" id="ARBA00004801"/>
    </source>
</evidence>
<dbReference type="Gene3D" id="3.30.1110.10">
    <property type="match status" value="1"/>
</dbReference>
<keyword evidence="11" id="KW-0460">Magnesium</keyword>
<keyword evidence="5 11" id="KW-0808">Transferase</keyword>
<evidence type="ECO:0000256" key="9">
    <source>
        <dbReference type="ARBA" id="ARBA00022840"/>
    </source>
</evidence>
<evidence type="ECO:0000256" key="10">
    <source>
        <dbReference type="PIRSR" id="PIRSR601805-1"/>
    </source>
</evidence>
<name>A0A7S3FUY3_9SPIT</name>
<dbReference type="InterPro" id="IPR001805">
    <property type="entry name" value="Adenokinase"/>
</dbReference>
<dbReference type="InterPro" id="IPR029056">
    <property type="entry name" value="Ribokinase-like"/>
</dbReference>
<evidence type="ECO:0000256" key="11">
    <source>
        <dbReference type="RuleBase" id="RU368116"/>
    </source>
</evidence>
<keyword evidence="7 11" id="KW-0547">Nucleotide-binding</keyword>
<comment type="function">
    <text evidence="11">ATP dependent phosphorylation of adenosine and other related nucleoside analogs to monophosphate derivatives.</text>
</comment>
<keyword evidence="9 11" id="KW-0067">ATP-binding</keyword>
<gene>
    <name evidence="13" type="ORF">SRAS04492_LOCUS6112</name>
</gene>
<dbReference type="PANTHER" id="PTHR45769">
    <property type="entry name" value="ADENOSINE KINASE"/>
    <property type="match status" value="1"/>
</dbReference>
<proteinExistence type="inferred from homology"/>
<evidence type="ECO:0000256" key="7">
    <source>
        <dbReference type="ARBA" id="ARBA00022741"/>
    </source>
</evidence>
<dbReference type="PRINTS" id="PR00989">
    <property type="entry name" value="ADENOKINASE"/>
</dbReference>
<evidence type="ECO:0000256" key="5">
    <source>
        <dbReference type="ARBA" id="ARBA00022679"/>
    </source>
</evidence>
<feature type="domain" description="Carbohydrate kinase PfkB" evidence="12">
    <location>
        <begin position="51"/>
        <end position="341"/>
    </location>
</feature>
<dbReference type="InterPro" id="IPR011611">
    <property type="entry name" value="PfkB_dom"/>
</dbReference>
<keyword evidence="6 11" id="KW-0660">Purine salvage</keyword>
<sequence>MEKQIFFIENPLIDISVELKDNAILDKYELQHGQASLAGEKQLPIYDELWNMEGREAIPGGSGLNSARSCNFMLKSQGAEGKVTYFGCIGDDEKGKTLQKDLADSGMTGNFHIDPETPTGTCAVVVVDKERTLCANLAAACKYSSEHLASNMDTLKNAKIIYTTSFFITSNVEALMKVAQFATDNDVPLGYNLSAVFLLQFELQNVLNAIEHADYVFANEDEAAAYATSQQMEGADLISVAKHLAMRKKTKQNRPRVVILTQGAKEIIVAKHMPGDEAAEVTQYPVEALAKEQIVDTNGAGDAFVGGFMAQLYKDQDLATCVRAGISLSREVVQRSGCTFPENFKFE</sequence>
<keyword evidence="8 11" id="KW-0418">Kinase</keyword>
<dbReference type="InterPro" id="IPR002173">
    <property type="entry name" value="Carboh/pur_kinase_PfkB_CS"/>
</dbReference>
<dbReference type="AlphaFoldDB" id="A0A7S3FUY3"/>
<dbReference type="CDD" id="cd01168">
    <property type="entry name" value="adenosine_kinase"/>
    <property type="match status" value="1"/>
</dbReference>
<dbReference type="EMBL" id="HBIA01012100">
    <property type="protein sequence ID" value="CAE0234308.1"/>
    <property type="molecule type" value="Transcribed_RNA"/>
</dbReference>
<dbReference type="UniPathway" id="UPA00588">
    <property type="reaction ID" value="UER00659"/>
</dbReference>
<feature type="active site" description="Proton acceptor" evidence="10">
    <location>
        <position position="302"/>
    </location>
</feature>
<dbReference type="PROSITE" id="PS00584">
    <property type="entry name" value="PFKB_KINASES_2"/>
    <property type="match status" value="1"/>
</dbReference>
<evidence type="ECO:0000256" key="4">
    <source>
        <dbReference type="ARBA" id="ARBA00012119"/>
    </source>
</evidence>
<dbReference type="Pfam" id="PF00294">
    <property type="entry name" value="PfkB"/>
    <property type="match status" value="1"/>
</dbReference>
<comment type="catalytic activity">
    <reaction evidence="11">
        <text>adenosine + ATP = AMP + ADP + H(+)</text>
        <dbReference type="Rhea" id="RHEA:20824"/>
        <dbReference type="ChEBI" id="CHEBI:15378"/>
        <dbReference type="ChEBI" id="CHEBI:16335"/>
        <dbReference type="ChEBI" id="CHEBI:30616"/>
        <dbReference type="ChEBI" id="CHEBI:456215"/>
        <dbReference type="ChEBI" id="CHEBI:456216"/>
        <dbReference type="EC" id="2.7.1.20"/>
    </reaction>
</comment>
<comment type="cofactor">
    <cofactor evidence="1 11">
        <name>Mg(2+)</name>
        <dbReference type="ChEBI" id="CHEBI:18420"/>
    </cofactor>
</comment>
<dbReference type="GO" id="GO:0005829">
    <property type="term" value="C:cytosol"/>
    <property type="evidence" value="ECO:0007669"/>
    <property type="project" value="TreeGrafter"/>
</dbReference>
<evidence type="ECO:0000259" key="12">
    <source>
        <dbReference type="Pfam" id="PF00294"/>
    </source>
</evidence>
<accession>A0A7S3FUY3</accession>
<dbReference type="GO" id="GO:0005524">
    <property type="term" value="F:ATP binding"/>
    <property type="evidence" value="ECO:0007669"/>
    <property type="project" value="UniProtKB-UniRule"/>
</dbReference>
<dbReference type="GO" id="GO:0004001">
    <property type="term" value="F:adenosine kinase activity"/>
    <property type="evidence" value="ECO:0007669"/>
    <property type="project" value="UniProtKB-UniRule"/>
</dbReference>
<protein>
    <recommendedName>
        <fullName evidence="4 11">Adenosine kinase</fullName>
        <shortName evidence="11">AK</shortName>
        <ecNumber evidence="4 11">2.7.1.20</ecNumber>
    </recommendedName>
    <alternativeName>
        <fullName evidence="11">Adenosine 5'-phosphotransferase</fullName>
    </alternativeName>
</protein>
<evidence type="ECO:0000313" key="13">
    <source>
        <dbReference type="EMBL" id="CAE0234308.1"/>
    </source>
</evidence>
<comment type="pathway">
    <text evidence="2 11">Purine metabolism; AMP biosynthesis via salvage pathway; AMP from adenosine: step 1/1.</text>
</comment>